<sequence length="448" mass="49376">MKIDRRSLHSTHSRSLPKSAAVSEFQVPGTMRIDEAGVVLHPDLKPYVRVSGCTDDHLAHLDSGFTVAFLGTGASLSPFRSQTSSALRMGGKTFLFDAGDGVQRQLMMSSVNLGEIEKIFITHLHGDHVFGLPGLLLFLQVIASVQQLEDKTIQIYGPVGLHNFIATTLSLGAAELKILRVEVYELMGGSCRWRHPGVQKNFSEFRHRGLIRKSIPKNADGTWTIMTPPEVNTVEEAERTHSSRYRGLYITAAEVEHTPKLQCVGYVVEEPKTQSINIDSEKATSIGLKPSRKYKALKWGFPVLSDDESRMIQPEEVMIGEKGKPRKLAILGDCYAVPQVMANLCRGADVILHENTLSEENSDAKVMIGGHSSAAMAGMFVNEVNPHVLALVHHSPTVRNASSVRARIAEANRQIKRKGTRVLFADDLMELVVPRSGFDFNASMVTKE</sequence>
<dbReference type="HAMAP" id="MF_01818">
    <property type="entry name" value="RNase_Z_BN"/>
    <property type="match status" value="1"/>
</dbReference>
<dbReference type="Pfam" id="PF23023">
    <property type="entry name" value="Anti-Pycsar_Apyc1"/>
    <property type="match status" value="1"/>
</dbReference>
<dbReference type="PANTHER" id="PTHR46018">
    <property type="entry name" value="ZINC PHOSPHODIESTERASE ELAC PROTEIN 1"/>
    <property type="match status" value="1"/>
</dbReference>
<dbReference type="Gene3D" id="3.60.15.10">
    <property type="entry name" value="Ribonuclease Z/Hydroxyacylglutathione hydrolase-like"/>
    <property type="match status" value="1"/>
</dbReference>
<evidence type="ECO:0000256" key="2">
    <source>
        <dbReference type="ARBA" id="ARBA00011738"/>
    </source>
</evidence>
<evidence type="ECO:0000256" key="8">
    <source>
        <dbReference type="ARBA" id="ARBA00022833"/>
    </source>
</evidence>
<comment type="cofactor">
    <cofactor evidence="1">
        <name>Zn(2+)</name>
        <dbReference type="ChEBI" id="CHEBI:29105"/>
    </cofactor>
</comment>
<dbReference type="EMBL" id="BDSP01000184">
    <property type="protein sequence ID" value="GAX22582.1"/>
    <property type="molecule type" value="Genomic_DNA"/>
</dbReference>
<keyword evidence="4" id="KW-0540">Nuclease</keyword>
<evidence type="ECO:0000256" key="5">
    <source>
        <dbReference type="ARBA" id="ARBA00022723"/>
    </source>
</evidence>
<keyword evidence="5" id="KW-0479">Metal-binding</keyword>
<keyword evidence="7 10" id="KW-0378">Hydrolase</keyword>
<dbReference type="GO" id="GO:0042781">
    <property type="term" value="F:3'-tRNA processing endoribonuclease activity"/>
    <property type="evidence" value="ECO:0007669"/>
    <property type="project" value="UniProtKB-EC"/>
</dbReference>
<reference evidence="10 11" key="1">
    <citation type="journal article" date="2015" name="Plant Cell">
        <title>Oil accumulation by the oleaginous diatom Fistulifera solaris as revealed by the genome and transcriptome.</title>
        <authorList>
            <person name="Tanaka T."/>
            <person name="Maeda Y."/>
            <person name="Veluchamy A."/>
            <person name="Tanaka M."/>
            <person name="Abida H."/>
            <person name="Marechal E."/>
            <person name="Bowler C."/>
            <person name="Muto M."/>
            <person name="Sunaga Y."/>
            <person name="Tanaka M."/>
            <person name="Yoshino T."/>
            <person name="Taniguchi T."/>
            <person name="Fukuda Y."/>
            <person name="Nemoto M."/>
            <person name="Matsumoto M."/>
            <person name="Wong P.S."/>
            <person name="Aburatani S."/>
            <person name="Fujibuchi W."/>
        </authorList>
    </citation>
    <scope>NUCLEOTIDE SEQUENCE [LARGE SCALE GENOMIC DNA]</scope>
    <source>
        <strain evidence="10 11">JPCC DA0580</strain>
    </source>
</reference>
<dbReference type="SUPFAM" id="SSF56281">
    <property type="entry name" value="Metallo-hydrolase/oxidoreductase"/>
    <property type="match status" value="1"/>
</dbReference>
<keyword evidence="8" id="KW-0862">Zinc</keyword>
<organism evidence="10 11">
    <name type="scientific">Fistulifera solaris</name>
    <name type="common">Oleaginous diatom</name>
    <dbReference type="NCBI Taxonomy" id="1519565"/>
    <lineage>
        <taxon>Eukaryota</taxon>
        <taxon>Sar</taxon>
        <taxon>Stramenopiles</taxon>
        <taxon>Ochrophyta</taxon>
        <taxon>Bacillariophyta</taxon>
        <taxon>Bacillariophyceae</taxon>
        <taxon>Bacillariophycidae</taxon>
        <taxon>Naviculales</taxon>
        <taxon>Naviculaceae</taxon>
        <taxon>Fistulifera</taxon>
    </lineage>
</organism>
<dbReference type="InterPro" id="IPR013471">
    <property type="entry name" value="RNase_Z/BN"/>
</dbReference>
<feature type="region of interest" description="Disordered" evidence="9">
    <location>
        <begin position="1"/>
        <end position="21"/>
    </location>
</feature>
<dbReference type="EC" id="3.1.26.11" evidence="10"/>
<gene>
    <name evidence="10" type="ORF">FisN_14Hu212</name>
</gene>
<evidence type="ECO:0000256" key="6">
    <source>
        <dbReference type="ARBA" id="ARBA00022759"/>
    </source>
</evidence>
<dbReference type="PANTHER" id="PTHR46018:SF2">
    <property type="entry name" value="ZINC PHOSPHODIESTERASE ELAC PROTEIN 1"/>
    <property type="match status" value="1"/>
</dbReference>
<proteinExistence type="inferred from homology"/>
<dbReference type="AlphaFoldDB" id="A0A1Z5K8U9"/>
<dbReference type="InParanoid" id="A0A1Z5K8U9"/>
<evidence type="ECO:0000256" key="3">
    <source>
        <dbReference type="ARBA" id="ARBA00022694"/>
    </source>
</evidence>
<name>A0A1Z5K8U9_FISSO</name>
<dbReference type="InterPro" id="IPR036866">
    <property type="entry name" value="RibonucZ/Hydroxyglut_hydro"/>
</dbReference>
<evidence type="ECO:0000256" key="1">
    <source>
        <dbReference type="ARBA" id="ARBA00001947"/>
    </source>
</evidence>
<comment type="subunit">
    <text evidence="2">Homodimer.</text>
</comment>
<keyword evidence="11" id="KW-1185">Reference proteome</keyword>
<evidence type="ECO:0000256" key="7">
    <source>
        <dbReference type="ARBA" id="ARBA00022801"/>
    </source>
</evidence>
<evidence type="ECO:0000313" key="11">
    <source>
        <dbReference type="Proteomes" id="UP000198406"/>
    </source>
</evidence>
<evidence type="ECO:0000313" key="10">
    <source>
        <dbReference type="EMBL" id="GAX22582.1"/>
    </source>
</evidence>
<evidence type="ECO:0000256" key="9">
    <source>
        <dbReference type="SAM" id="MobiDB-lite"/>
    </source>
</evidence>
<comment type="caution">
    <text evidence="10">The sequence shown here is derived from an EMBL/GenBank/DDBJ whole genome shotgun (WGS) entry which is preliminary data.</text>
</comment>
<protein>
    <submittedName>
        <fullName evidence="10">Ribonuclease Z</fullName>
        <ecNumber evidence="10">3.1.26.11</ecNumber>
    </submittedName>
</protein>
<keyword evidence="6" id="KW-0255">Endonuclease</keyword>
<dbReference type="GO" id="GO:0005634">
    <property type="term" value="C:nucleus"/>
    <property type="evidence" value="ECO:0007669"/>
    <property type="project" value="TreeGrafter"/>
</dbReference>
<dbReference type="Proteomes" id="UP000198406">
    <property type="component" value="Unassembled WGS sequence"/>
</dbReference>
<evidence type="ECO:0000256" key="4">
    <source>
        <dbReference type="ARBA" id="ARBA00022722"/>
    </source>
</evidence>
<dbReference type="OrthoDB" id="527344at2759"/>
<dbReference type="GO" id="GO:0046872">
    <property type="term" value="F:metal ion binding"/>
    <property type="evidence" value="ECO:0007669"/>
    <property type="project" value="UniProtKB-KW"/>
</dbReference>
<keyword evidence="3" id="KW-0819">tRNA processing</keyword>
<accession>A0A1Z5K8U9</accession>